<evidence type="ECO:0000313" key="1">
    <source>
        <dbReference type="EMBL" id="KAA6392861.1"/>
    </source>
</evidence>
<evidence type="ECO:0000313" key="2">
    <source>
        <dbReference type="Proteomes" id="UP000324800"/>
    </source>
</evidence>
<accession>A0A5J4WD55</accession>
<name>A0A5J4WD55_9EUKA</name>
<sequence>MLRGEEFQLIGDYPTLALRLEPPNIQKNQLYSGRTQSTSIVDQLTIEISFLSRMKFLCKPYLGAQYHQTFLKFNGKIQSKDNCRIILQLKYWKHCLKRLGRKSENTMKVQTAIHRANQENSNFINEVRTRNIKTVGVGQLHQTKIPILHKVAEVILETCAEGVADLPNQKLSRETQLVLLEFQVL</sequence>
<dbReference type="AlphaFoldDB" id="A0A5J4WD55"/>
<dbReference type="EMBL" id="SNRW01002413">
    <property type="protein sequence ID" value="KAA6392861.1"/>
    <property type="molecule type" value="Genomic_DNA"/>
</dbReference>
<reference evidence="1 2" key="1">
    <citation type="submission" date="2019-03" db="EMBL/GenBank/DDBJ databases">
        <title>Single cell metagenomics reveals metabolic interactions within the superorganism composed of flagellate Streblomastix strix and complex community of Bacteroidetes bacteria on its surface.</title>
        <authorList>
            <person name="Treitli S.C."/>
            <person name="Kolisko M."/>
            <person name="Husnik F."/>
            <person name="Keeling P."/>
            <person name="Hampl V."/>
        </authorList>
    </citation>
    <scope>NUCLEOTIDE SEQUENCE [LARGE SCALE GENOMIC DNA]</scope>
    <source>
        <strain evidence="1">ST1C</strain>
    </source>
</reference>
<comment type="caution">
    <text evidence="1">The sequence shown here is derived from an EMBL/GenBank/DDBJ whole genome shotgun (WGS) entry which is preliminary data.</text>
</comment>
<protein>
    <submittedName>
        <fullName evidence="1">Uncharacterized protein</fullName>
    </submittedName>
</protein>
<proteinExistence type="predicted"/>
<gene>
    <name evidence="1" type="ORF">EZS28_011615</name>
</gene>
<dbReference type="Proteomes" id="UP000324800">
    <property type="component" value="Unassembled WGS sequence"/>
</dbReference>
<organism evidence="1 2">
    <name type="scientific">Streblomastix strix</name>
    <dbReference type="NCBI Taxonomy" id="222440"/>
    <lineage>
        <taxon>Eukaryota</taxon>
        <taxon>Metamonada</taxon>
        <taxon>Preaxostyla</taxon>
        <taxon>Oxymonadida</taxon>
        <taxon>Streblomastigidae</taxon>
        <taxon>Streblomastix</taxon>
    </lineage>
</organism>